<dbReference type="AlphaFoldDB" id="S4TL54"/>
<feature type="domain" description="DM2" evidence="13">
    <location>
        <begin position="787"/>
        <end position="865"/>
    </location>
</feature>
<dbReference type="InterPro" id="IPR013826">
    <property type="entry name" value="Topo_IA_cen_sub3"/>
</dbReference>
<keyword evidence="3" id="KW-0479">Metal-binding</keyword>
<dbReference type="Gene3D" id="3.40.50.140">
    <property type="match status" value="1"/>
</dbReference>
<evidence type="ECO:0000256" key="4">
    <source>
        <dbReference type="ARBA" id="ARBA00022771"/>
    </source>
</evidence>
<comment type="catalytic activity">
    <reaction evidence="1 10">
        <text>ATP-independent breakage of single-stranded DNA, followed by passage and rejoining.</text>
        <dbReference type="EC" id="5.6.2.1"/>
    </reaction>
</comment>
<feature type="domain" description="Topo IA-type catalytic" evidence="14">
    <location>
        <begin position="128"/>
        <end position="576"/>
    </location>
</feature>
<dbReference type="SMART" id="SM00151">
    <property type="entry name" value="SWIB"/>
    <property type="match status" value="1"/>
</dbReference>
<dbReference type="InterPro" id="IPR019835">
    <property type="entry name" value="SWIB_domain"/>
</dbReference>
<organism evidence="15">
    <name type="scientific">Neochlamydia hartmannellae</name>
    <dbReference type="NCBI Taxonomy" id="112235"/>
    <lineage>
        <taxon>Bacteria</taxon>
        <taxon>Pseudomonadati</taxon>
        <taxon>Chlamydiota</taxon>
        <taxon>Chlamydiia</taxon>
        <taxon>Parachlamydiales</taxon>
        <taxon>Parachlamydiaceae</taxon>
        <taxon>Neochlamydia</taxon>
    </lineage>
</organism>
<dbReference type="HAMAP" id="MF_00952">
    <property type="entry name" value="Topoisom_1_prok"/>
    <property type="match status" value="1"/>
</dbReference>
<dbReference type="InterPro" id="IPR003601">
    <property type="entry name" value="Topo_IA_2"/>
</dbReference>
<dbReference type="InterPro" id="IPR003602">
    <property type="entry name" value="Topo_IA_DNA-bd_dom"/>
</dbReference>
<dbReference type="SMART" id="SM00493">
    <property type="entry name" value="TOPRIM"/>
    <property type="match status" value="1"/>
</dbReference>
<feature type="compositionally biased region" description="Basic residues" evidence="11">
    <location>
        <begin position="745"/>
        <end position="754"/>
    </location>
</feature>
<evidence type="ECO:0000256" key="11">
    <source>
        <dbReference type="SAM" id="MobiDB-lite"/>
    </source>
</evidence>
<dbReference type="EC" id="5.6.2.1" evidence="10"/>
<feature type="active site" description="O-(5'-phospho-DNA)-tyrosine intermediate" evidence="10">
    <location>
        <position position="314"/>
    </location>
</feature>
<dbReference type="GO" id="GO:0003917">
    <property type="term" value="F:DNA topoisomerase type I (single strand cut, ATP-independent) activity"/>
    <property type="evidence" value="ECO:0007669"/>
    <property type="project" value="UniProtKB-UniRule"/>
</dbReference>
<reference evidence="15" key="1">
    <citation type="journal article" date="2013" name="J. Bacteriol.">
        <title>Discovery of catalases in members of the chlamydiales order.</title>
        <authorList>
            <person name="Rusconi B."/>
            <person name="Greub G."/>
        </authorList>
    </citation>
    <scope>NUCLEOTIDE SEQUENCE</scope>
    <source>
        <strain evidence="15">ATCC 50802</strain>
    </source>
</reference>
<dbReference type="SUPFAM" id="SSF56712">
    <property type="entry name" value="Prokaryotic type I DNA topoisomerase"/>
    <property type="match status" value="1"/>
</dbReference>
<evidence type="ECO:0000256" key="7">
    <source>
        <dbReference type="ARBA" id="ARBA00023029"/>
    </source>
</evidence>
<accession>S4TL54</accession>
<evidence type="ECO:0000256" key="8">
    <source>
        <dbReference type="ARBA" id="ARBA00023125"/>
    </source>
</evidence>
<dbReference type="Pfam" id="PF01396">
    <property type="entry name" value="Zn_ribbon_Top1"/>
    <property type="match status" value="3"/>
</dbReference>
<keyword evidence="4" id="KW-0863">Zinc-finger</keyword>
<dbReference type="InterPro" id="IPR013498">
    <property type="entry name" value="Topo_IA_Znf"/>
</dbReference>
<feature type="site" description="Interaction with DNA" evidence="10">
    <location>
        <position position="139"/>
    </location>
</feature>
<feature type="site" description="Interaction with DNA" evidence="10">
    <location>
        <position position="138"/>
    </location>
</feature>
<keyword evidence="6" id="KW-0460">Magnesium</keyword>
<dbReference type="PROSITE" id="PS52039">
    <property type="entry name" value="TOPO_IA_2"/>
    <property type="match status" value="1"/>
</dbReference>
<dbReference type="InterPro" id="IPR028612">
    <property type="entry name" value="Topoisom_1_IA"/>
</dbReference>
<evidence type="ECO:0000259" key="12">
    <source>
        <dbReference type="PROSITE" id="PS50880"/>
    </source>
</evidence>
<dbReference type="PROSITE" id="PS00396">
    <property type="entry name" value="TOPO_IA_1"/>
    <property type="match status" value="1"/>
</dbReference>
<dbReference type="Gene3D" id="1.10.460.10">
    <property type="entry name" value="Topoisomerase I, domain 2"/>
    <property type="match status" value="1"/>
</dbReference>
<dbReference type="PANTHER" id="PTHR42785">
    <property type="entry name" value="DNA TOPOISOMERASE, TYPE IA, CORE"/>
    <property type="match status" value="1"/>
</dbReference>
<dbReference type="CDD" id="cd03363">
    <property type="entry name" value="TOPRIM_TopoIA_TopoI"/>
    <property type="match status" value="1"/>
</dbReference>
<keyword evidence="7 10" id="KW-0799">Topoisomerase</keyword>
<feature type="compositionally biased region" description="Basic residues" evidence="11">
    <location>
        <begin position="765"/>
        <end position="776"/>
    </location>
</feature>
<evidence type="ECO:0000256" key="9">
    <source>
        <dbReference type="ARBA" id="ARBA00023235"/>
    </source>
</evidence>
<evidence type="ECO:0000256" key="6">
    <source>
        <dbReference type="ARBA" id="ARBA00022842"/>
    </source>
</evidence>
<dbReference type="InterPro" id="IPR013497">
    <property type="entry name" value="Topo_IA_cen"/>
</dbReference>
<dbReference type="InterPro" id="IPR005733">
    <property type="entry name" value="TopoI_bac-type"/>
</dbReference>
<feature type="site" description="Interaction with DNA" evidence="10">
    <location>
        <position position="33"/>
    </location>
</feature>
<comment type="function">
    <text evidence="10">Releases the supercoiling and torsional tension of DNA, which is introduced during the DNA replication and transcription, by transiently cleaving and rejoining one strand of the DNA duplex. Introduces a single-strand break via transesterification at a target site in duplex DNA. The scissile phosphodiester is attacked by the catalytic tyrosine of the enzyme, resulting in the formation of a DNA-(5'-phosphotyrosyl)-enzyme intermediate and the expulsion of a 3'-OH DNA strand. The free DNA strand then undergoes passage around the unbroken strand, thus removing DNA supercoils. Finally, in the religation step, the DNA 3'-OH attacks the covalent intermediate to expel the active-site tyrosine and restore the DNA phosphodiester backbone.</text>
</comment>
<dbReference type="InterPro" id="IPR006171">
    <property type="entry name" value="TOPRIM_dom"/>
</dbReference>
<dbReference type="Pfam" id="PF02201">
    <property type="entry name" value="SWIB"/>
    <property type="match status" value="1"/>
</dbReference>
<dbReference type="InterPro" id="IPR003121">
    <property type="entry name" value="SWIB_MDM2_domain"/>
</dbReference>
<dbReference type="PRINTS" id="PR00417">
    <property type="entry name" value="PRTPISMRASEI"/>
</dbReference>
<evidence type="ECO:0000256" key="3">
    <source>
        <dbReference type="ARBA" id="ARBA00022723"/>
    </source>
</evidence>
<dbReference type="InterPro" id="IPR036885">
    <property type="entry name" value="SWIB_MDM2_dom_sf"/>
</dbReference>
<dbReference type="SUPFAM" id="SSF57783">
    <property type="entry name" value="Zinc beta-ribbon"/>
    <property type="match status" value="2"/>
</dbReference>
<dbReference type="SMART" id="SM00437">
    <property type="entry name" value="TOP1Ac"/>
    <property type="match status" value="1"/>
</dbReference>
<feature type="site" description="Interaction with DNA" evidence="10">
    <location>
        <position position="147"/>
    </location>
</feature>
<dbReference type="PANTHER" id="PTHR42785:SF1">
    <property type="entry name" value="DNA TOPOISOMERASE"/>
    <property type="match status" value="1"/>
</dbReference>
<feature type="domain" description="Toprim" evidence="12">
    <location>
        <begin position="3"/>
        <end position="112"/>
    </location>
</feature>
<dbReference type="PROSITE" id="PS51925">
    <property type="entry name" value="SWIB_MDM2"/>
    <property type="match status" value="1"/>
</dbReference>
<dbReference type="InterPro" id="IPR013825">
    <property type="entry name" value="Topo_IA_cen_sub2"/>
</dbReference>
<dbReference type="GO" id="GO:0005694">
    <property type="term" value="C:chromosome"/>
    <property type="evidence" value="ECO:0007669"/>
    <property type="project" value="InterPro"/>
</dbReference>
<dbReference type="EMBL" id="KC514619">
    <property type="protein sequence ID" value="AGD98897.1"/>
    <property type="molecule type" value="Genomic_DNA"/>
</dbReference>
<keyword evidence="8 10" id="KW-0238">DNA-binding</keyword>
<evidence type="ECO:0000313" key="15">
    <source>
        <dbReference type="EMBL" id="AGD98897.1"/>
    </source>
</evidence>
<dbReference type="Gene3D" id="3.30.65.10">
    <property type="entry name" value="Bacterial Topoisomerase I, domain 1"/>
    <property type="match status" value="3"/>
</dbReference>
<evidence type="ECO:0000259" key="13">
    <source>
        <dbReference type="PROSITE" id="PS51925"/>
    </source>
</evidence>
<name>S4TL54_9BACT</name>
<dbReference type="GO" id="GO:0003677">
    <property type="term" value="F:DNA binding"/>
    <property type="evidence" value="ECO:0007669"/>
    <property type="project" value="UniProtKB-KW"/>
</dbReference>
<dbReference type="NCBIfam" id="TIGR01051">
    <property type="entry name" value="topA_bact"/>
    <property type="match status" value="1"/>
</dbReference>
<comment type="caution">
    <text evidence="10">Lacks conserved residue(s) required for the propagation of feature annotation.</text>
</comment>
<gene>
    <name evidence="10" type="primary">topA</name>
</gene>
<dbReference type="GO" id="GO:0008270">
    <property type="term" value="F:zinc ion binding"/>
    <property type="evidence" value="ECO:0007669"/>
    <property type="project" value="UniProtKB-KW"/>
</dbReference>
<dbReference type="GO" id="GO:0006265">
    <property type="term" value="P:DNA topological change"/>
    <property type="evidence" value="ECO:0007669"/>
    <property type="project" value="UniProtKB-UniRule"/>
</dbReference>
<dbReference type="Gene3D" id="2.70.20.10">
    <property type="entry name" value="Topoisomerase I, domain 3"/>
    <property type="match status" value="1"/>
</dbReference>
<dbReference type="Pfam" id="PF01751">
    <property type="entry name" value="Toprim"/>
    <property type="match status" value="1"/>
</dbReference>
<feature type="region of interest" description="Interaction with DNA" evidence="10">
    <location>
        <begin position="166"/>
        <end position="171"/>
    </location>
</feature>
<comment type="subunit">
    <text evidence="10">Monomer.</text>
</comment>
<dbReference type="SUPFAM" id="SSF47592">
    <property type="entry name" value="SWIB/MDM2 domain"/>
    <property type="match status" value="1"/>
</dbReference>
<evidence type="ECO:0000256" key="10">
    <source>
        <dbReference type="HAMAP-Rule" id="MF_00952"/>
    </source>
</evidence>
<dbReference type="NCBIfam" id="NF004966">
    <property type="entry name" value="PRK06319.1"/>
    <property type="match status" value="1"/>
</dbReference>
<dbReference type="Pfam" id="PF01131">
    <property type="entry name" value="Topoisom_bac"/>
    <property type="match status" value="1"/>
</dbReference>
<dbReference type="Gene3D" id="1.10.290.10">
    <property type="entry name" value="Topoisomerase I, domain 4"/>
    <property type="match status" value="1"/>
</dbReference>
<evidence type="ECO:0000256" key="2">
    <source>
        <dbReference type="ARBA" id="ARBA00009446"/>
    </source>
</evidence>
<dbReference type="CDD" id="cd10567">
    <property type="entry name" value="SWIB-MDM2_like"/>
    <property type="match status" value="1"/>
</dbReference>
<evidence type="ECO:0000259" key="14">
    <source>
        <dbReference type="PROSITE" id="PS52039"/>
    </source>
</evidence>
<sequence length="865" mass="98320">MAKSLIIVESPAKIKTLKKFLGPNYIFESSLGHVRDLPEKEFGIDVEHDFEPTYITMPNKDEVIKRLKQAAKQCDTVYLSPDPDREGEAIAWHISQILPPKTNIKRVSFNSITKDAVIKALGQPRDIDEALVNAQQARRLLDRIVGYKISPLLNRRIQRGREGFVSAGRVQSVALKLVVDREKEIAAFKPVEYWNIGAILKTETEERQFKANLYSIDGNRVEKEPVEGKNFAIINNKEAADAVLARMQNKPYKVASVERKEKRRNPVPPFITSTLQQEASRHYGFSSARTMNIAQGLYEGIDMGNEGAEGLITYMRTDSSRIAEEALGPTREFILQKYGKDYLPPEAKQYAVQKNAQDAHEAIRPTNFMHEPEKIEAYLTREQFMLYQLIWRRYISSQMMPAIYDTVSADITVDDEIVLRATGSVIKFSGFLAVYEEKNDDDDKDDDSRQLPNLQEGQSLELLQLTSEQAFTRPPPRYTEASLVKELERSGIGRPSTYATIMNKIQSRDYTIKESGRLKPTELGFVIAQMLETSFQKIMNIGFTAQMEDDLELIAENRKDWKALLREFWSEFLPTVEIAEKEAFVPKIQTDIDCPKCGAKLQKIWFKSKYFYGCSRYPDCDYTAQAEEIAFNKDDYAEDFNWEQPCPQCNSAMKVRHGRFGAFLGCTNYPECKGIVNIPKKGEVVIPQEDMPKCPAIGCEGHMVARKSRFGKTFYSCSTYPECDVIVNDLSQLDSKYPNHPRTAYIKKAKKGRKGASEEKSSKTTSKKTSSKKAAKKNSTDTKKKTRTQPSVKVSKDLENIVGAAEMTRGEIIKKLWDYIKEHKLQDANNKRLITPDAALAKLFGSQESLDMMKLAGVVNKHIQK</sequence>
<keyword evidence="9 10" id="KW-0413">Isomerase</keyword>
<feature type="region of interest" description="Disordered" evidence="11">
    <location>
        <begin position="745"/>
        <end position="792"/>
    </location>
</feature>
<dbReference type="InterPro" id="IPR013824">
    <property type="entry name" value="Topo_IA_cen_sub1"/>
</dbReference>
<dbReference type="SMART" id="SM00436">
    <property type="entry name" value="TOP1Bc"/>
    <property type="match status" value="1"/>
</dbReference>
<feature type="site" description="Interaction with DNA" evidence="10">
    <location>
        <position position="316"/>
    </location>
</feature>
<dbReference type="InterPro" id="IPR034149">
    <property type="entry name" value="TOPRIM_TopoI"/>
</dbReference>
<proteinExistence type="inferred from homology"/>
<comment type="similarity">
    <text evidence="2 10">Belongs to the type IA topoisomerase family.</text>
</comment>
<dbReference type="CDD" id="cd00186">
    <property type="entry name" value="TOP1Ac"/>
    <property type="match status" value="1"/>
</dbReference>
<dbReference type="PROSITE" id="PS50880">
    <property type="entry name" value="TOPRIM"/>
    <property type="match status" value="1"/>
</dbReference>
<keyword evidence="5" id="KW-0862">Zinc</keyword>
<dbReference type="InterPro" id="IPR023405">
    <property type="entry name" value="Topo_IA_core_domain"/>
</dbReference>
<feature type="site" description="Interaction with DNA" evidence="10">
    <location>
        <position position="142"/>
    </location>
</feature>
<dbReference type="InterPro" id="IPR000380">
    <property type="entry name" value="Topo_IA"/>
</dbReference>
<dbReference type="Gene3D" id="1.10.245.10">
    <property type="entry name" value="SWIB/MDM2 domain"/>
    <property type="match status" value="1"/>
</dbReference>
<feature type="site" description="Interaction with DNA" evidence="10">
    <location>
        <position position="508"/>
    </location>
</feature>
<dbReference type="InterPro" id="IPR023406">
    <property type="entry name" value="Topo_IA_AS"/>
</dbReference>
<protein>
    <recommendedName>
        <fullName evidence="10">DNA topoisomerase 1</fullName>
        <ecNumber evidence="10">5.6.2.1</ecNumber>
    </recommendedName>
    <alternativeName>
        <fullName evidence="10">DNA topoisomerase I</fullName>
    </alternativeName>
</protein>
<evidence type="ECO:0000256" key="1">
    <source>
        <dbReference type="ARBA" id="ARBA00000213"/>
    </source>
</evidence>
<evidence type="ECO:0000256" key="5">
    <source>
        <dbReference type="ARBA" id="ARBA00022833"/>
    </source>
</evidence>